<keyword evidence="6" id="KW-0106">Calcium</keyword>
<dbReference type="CDD" id="cd00190">
    <property type="entry name" value="Tryp_SPc"/>
    <property type="match status" value="1"/>
</dbReference>
<keyword evidence="1 11" id="KW-0645">Protease</keyword>
<keyword evidence="4 11" id="KW-0378">Hydrolase</keyword>
<dbReference type="InterPro" id="IPR051487">
    <property type="entry name" value="Ser/Thr_Proteases_Immune/Dev"/>
</dbReference>
<keyword evidence="9" id="KW-0325">Glycoprotein</keyword>
<dbReference type="Gene3D" id="3.30.1640.30">
    <property type="match status" value="1"/>
</dbReference>
<feature type="domain" description="Peptidase S1" evidence="14">
    <location>
        <begin position="126"/>
        <end position="368"/>
    </location>
</feature>
<evidence type="ECO:0000259" key="14">
    <source>
        <dbReference type="PROSITE" id="PS50240"/>
    </source>
</evidence>
<dbReference type="SUPFAM" id="SSF50494">
    <property type="entry name" value="Trypsin-like serine proteases"/>
    <property type="match status" value="1"/>
</dbReference>
<dbReference type="GO" id="GO:0051604">
    <property type="term" value="P:protein maturation"/>
    <property type="evidence" value="ECO:0007669"/>
    <property type="project" value="UniProtKB-ARBA"/>
</dbReference>
<dbReference type="PROSITE" id="PS00134">
    <property type="entry name" value="TRYPSIN_HIS"/>
    <property type="match status" value="1"/>
</dbReference>
<dbReference type="InterPro" id="IPR001254">
    <property type="entry name" value="Trypsin_dom"/>
</dbReference>
<dbReference type="PROSITE" id="PS50240">
    <property type="entry name" value="TRYPSIN_DOM"/>
    <property type="match status" value="1"/>
</dbReference>
<evidence type="ECO:0000256" key="3">
    <source>
        <dbReference type="ARBA" id="ARBA00022729"/>
    </source>
</evidence>
<organism evidence="16">
    <name type="scientific">Locusta migratoria migratoria</name>
    <name type="common">Asiatic migratory locust</name>
    <dbReference type="NCBI Taxonomy" id="238695"/>
    <lineage>
        <taxon>Eukaryota</taxon>
        <taxon>Metazoa</taxon>
        <taxon>Ecdysozoa</taxon>
        <taxon>Arthropoda</taxon>
        <taxon>Hexapoda</taxon>
        <taxon>Insecta</taxon>
        <taxon>Pterygota</taxon>
        <taxon>Neoptera</taxon>
        <taxon>Polyneoptera</taxon>
        <taxon>Orthoptera</taxon>
        <taxon>Caelifera</taxon>
        <taxon>Acrididea</taxon>
        <taxon>Acridomorpha</taxon>
        <taxon>Acridoidea</taxon>
        <taxon>Acrididae</taxon>
        <taxon>Oedipodinae</taxon>
        <taxon>Locusta</taxon>
    </lineage>
</organism>
<protein>
    <submittedName>
        <fullName evidence="16">Grass-like protein</fullName>
    </submittedName>
</protein>
<feature type="transmembrane region" description="Helical" evidence="13">
    <location>
        <begin position="495"/>
        <end position="511"/>
    </location>
</feature>
<evidence type="ECO:0000256" key="12">
    <source>
        <dbReference type="SAM" id="MobiDB-lite"/>
    </source>
</evidence>
<feature type="region of interest" description="Disordered" evidence="12">
    <location>
        <begin position="578"/>
        <end position="668"/>
    </location>
</feature>
<dbReference type="GO" id="GO:0046872">
    <property type="term" value="F:metal ion binding"/>
    <property type="evidence" value="ECO:0007669"/>
    <property type="project" value="UniProtKB-KW"/>
</dbReference>
<feature type="region of interest" description="Disordered" evidence="12">
    <location>
        <begin position="697"/>
        <end position="744"/>
    </location>
</feature>
<keyword evidence="13" id="KW-0472">Membrane</keyword>
<reference evidence="16" key="1">
    <citation type="submission" date="2018-05" db="EMBL/GenBank/DDBJ databases">
        <title>Expression level of different genes in locusta.</title>
        <authorList>
            <person name="Wang Y."/>
        </authorList>
    </citation>
    <scope>NUCLEOTIDE SEQUENCE</scope>
</reference>
<keyword evidence="5 11" id="KW-0720">Serine protease</keyword>
<dbReference type="InterPro" id="IPR033116">
    <property type="entry name" value="TRYPSIN_SER"/>
</dbReference>
<keyword evidence="8" id="KW-1015">Disulfide bond</keyword>
<dbReference type="InterPro" id="IPR022700">
    <property type="entry name" value="CLIP"/>
</dbReference>
<comment type="similarity">
    <text evidence="10">Belongs to the peptidase S1 family. CLIP subfamily.</text>
</comment>
<evidence type="ECO:0000256" key="5">
    <source>
        <dbReference type="ARBA" id="ARBA00022825"/>
    </source>
</evidence>
<evidence type="ECO:0000313" key="16">
    <source>
        <dbReference type="EMBL" id="QBA18636.1"/>
    </source>
</evidence>
<dbReference type="InterPro" id="IPR018114">
    <property type="entry name" value="TRYPSIN_HIS"/>
</dbReference>
<evidence type="ECO:0000256" key="6">
    <source>
        <dbReference type="ARBA" id="ARBA00022837"/>
    </source>
</evidence>
<dbReference type="SMART" id="SM00680">
    <property type="entry name" value="CLIP"/>
    <property type="match status" value="1"/>
</dbReference>
<evidence type="ECO:0000256" key="1">
    <source>
        <dbReference type="ARBA" id="ARBA00022670"/>
    </source>
</evidence>
<dbReference type="PROSITE" id="PS00135">
    <property type="entry name" value="TRYPSIN_SER"/>
    <property type="match status" value="1"/>
</dbReference>
<evidence type="ECO:0000256" key="4">
    <source>
        <dbReference type="ARBA" id="ARBA00022801"/>
    </source>
</evidence>
<dbReference type="FunFam" id="2.40.10.10:FF:000078">
    <property type="entry name" value="Serine protease H137"/>
    <property type="match status" value="1"/>
</dbReference>
<feature type="domain" description="Clip" evidence="15">
    <location>
        <begin position="1"/>
        <end position="53"/>
    </location>
</feature>
<dbReference type="InterPro" id="IPR043504">
    <property type="entry name" value="Peptidase_S1_PA_chymotrypsin"/>
</dbReference>
<evidence type="ECO:0000256" key="11">
    <source>
        <dbReference type="RuleBase" id="RU363034"/>
    </source>
</evidence>
<dbReference type="Gene3D" id="2.40.10.10">
    <property type="entry name" value="Trypsin-like serine proteases"/>
    <property type="match status" value="2"/>
</dbReference>
<dbReference type="InterPro" id="IPR001314">
    <property type="entry name" value="Peptidase_S1A"/>
</dbReference>
<dbReference type="GO" id="GO:0004252">
    <property type="term" value="F:serine-type endopeptidase activity"/>
    <property type="evidence" value="ECO:0007669"/>
    <property type="project" value="InterPro"/>
</dbReference>
<feature type="compositionally biased region" description="Basic residues" evidence="12">
    <location>
        <begin position="583"/>
        <end position="605"/>
    </location>
</feature>
<dbReference type="EMBL" id="MH301290">
    <property type="protein sequence ID" value="QBA18636.1"/>
    <property type="molecule type" value="mRNA"/>
</dbReference>
<keyword evidence="7" id="KW-0865">Zymogen</keyword>
<keyword evidence="2" id="KW-0479">Metal-binding</keyword>
<feature type="compositionally biased region" description="Low complexity" evidence="12">
    <location>
        <begin position="606"/>
        <end position="625"/>
    </location>
</feature>
<evidence type="ECO:0000256" key="9">
    <source>
        <dbReference type="ARBA" id="ARBA00023180"/>
    </source>
</evidence>
<dbReference type="PANTHER" id="PTHR24256">
    <property type="entry name" value="TRYPTASE-RELATED"/>
    <property type="match status" value="1"/>
</dbReference>
<evidence type="ECO:0000256" key="10">
    <source>
        <dbReference type="ARBA" id="ARBA00024195"/>
    </source>
</evidence>
<feature type="compositionally biased region" description="Polar residues" evidence="12">
    <location>
        <begin position="645"/>
        <end position="666"/>
    </location>
</feature>
<dbReference type="FunFam" id="2.40.10.10:FF:000028">
    <property type="entry name" value="Serine protease easter"/>
    <property type="match status" value="1"/>
</dbReference>
<dbReference type="AlphaFoldDB" id="A0A411DFA2"/>
<dbReference type="PROSITE" id="PS51888">
    <property type="entry name" value="CLIP"/>
    <property type="match status" value="1"/>
</dbReference>
<accession>A0A411DFA2</accession>
<dbReference type="InterPro" id="IPR038565">
    <property type="entry name" value="CLIP_sf"/>
</dbReference>
<dbReference type="Pfam" id="PF00089">
    <property type="entry name" value="Trypsin"/>
    <property type="match status" value="1"/>
</dbReference>
<keyword evidence="3" id="KW-0732">Signal</keyword>
<evidence type="ECO:0000256" key="2">
    <source>
        <dbReference type="ARBA" id="ARBA00022723"/>
    </source>
</evidence>
<feature type="transmembrane region" description="Helical" evidence="13">
    <location>
        <begin position="418"/>
        <end position="437"/>
    </location>
</feature>
<dbReference type="SMART" id="SM00020">
    <property type="entry name" value="Tryp_SPc"/>
    <property type="match status" value="1"/>
</dbReference>
<evidence type="ECO:0000256" key="13">
    <source>
        <dbReference type="SAM" id="Phobius"/>
    </source>
</evidence>
<dbReference type="InterPro" id="IPR009003">
    <property type="entry name" value="Peptidase_S1_PA"/>
</dbReference>
<dbReference type="GO" id="GO:0006508">
    <property type="term" value="P:proteolysis"/>
    <property type="evidence" value="ECO:0007669"/>
    <property type="project" value="UniProtKB-KW"/>
</dbReference>
<evidence type="ECO:0000259" key="15">
    <source>
        <dbReference type="PROSITE" id="PS51888"/>
    </source>
</evidence>
<evidence type="ECO:0000256" key="8">
    <source>
        <dbReference type="ARBA" id="ARBA00023157"/>
    </source>
</evidence>
<sequence>MKQLTTIPFSSCRTIEERLTEAQKAGQKVPADYASYLQKALCGEFNGVRHFCCPSAIHNMQQNKLKKSRNTLGLTIRNNIPRLEHTFIHESTSPLHRKLRIYGPVMNKCVNIYSINCCKRGNSNKIQGGYEVRLSCTLWMALLRYQQFGESRFLCGGAMISERYILTAAHCVHGLQNDLYEIRLGEHRISTEEDCGRKKKCAPPLIHEKYDARHIMHDIALLKLNRSVPFQKHIKPICLPITDELKEKAEQISTYFVTGWGTTENGSSSDVLLQANVPLQPRSACSQAYRRAVPLSQLCVGGGDLQDSCKGDSGGPLQAPAQYLGEYAPKMVEFGIVSQGVVTCGQISLPGLYTNVGEYVQWITDTILRSVSKVVRVVQNLVLETRPQNPLLLHRTAKSVRHSTYNERLHHQEHSLQVLMFSVAFYIPILSLLHFTFYCPNGFYYNLFEFIIISSSSSFSVTFTHGDHMTIISPCCVFLTSSVTKENGEKRRLRLSIYCVISVIFVVVMLWCPMVRVDELGVGTSTCTRRQIREARCVEVTAGCCQVSTRDRRRRACRRLGSHWCHIRVAQMTRFRGSPWAARPRRPVARRCRRSRSPCRRRHQRTAATAGCAGSSASTAAGTSARPPPARPRTASPGCGHQTLLCPNQRQPASSRRMTSASSQELASRLVKRSLARRRPAAARCHWQHCCPPAGCSRGAGSPPPGRSPVGVARRSRRSSPHPSAGPTRPAARLPRGRSRASCC</sequence>
<proteinExistence type="evidence at transcript level"/>
<keyword evidence="13" id="KW-1133">Transmembrane helix</keyword>
<dbReference type="Pfam" id="PF12032">
    <property type="entry name" value="CLIP"/>
    <property type="match status" value="1"/>
</dbReference>
<keyword evidence="13" id="KW-0812">Transmembrane</keyword>
<dbReference type="PRINTS" id="PR00722">
    <property type="entry name" value="CHYMOTRYPSIN"/>
</dbReference>
<feature type="compositionally biased region" description="Basic residues" evidence="12">
    <location>
        <begin position="735"/>
        <end position="744"/>
    </location>
</feature>
<name>A0A411DFA2_LOCMI</name>
<evidence type="ECO:0000256" key="7">
    <source>
        <dbReference type="ARBA" id="ARBA00023145"/>
    </source>
</evidence>